<evidence type="ECO:0000256" key="7">
    <source>
        <dbReference type="SAM" id="Coils"/>
    </source>
</evidence>
<keyword evidence="4 6" id="KW-0694">RNA-binding</keyword>
<sequence length="1172" mass="129749">MSSVAVLTPESFAEHRSGLKDQEITGCVPEDEAYIPTYLEAFPPLPEKGAPGEKTGEPPLPWGSKIRPIKASVITQVFHVPLEERRYKDNSQFGEGEEAKVCLDIMQRTGAHIELSLAKDQGLSIMVTGKLDSVMKARKEIVARLQTQASATVAIPKEHHRFVIGKNGEKLQELELKTATKIAIPRPDDPSANIRITGTKEGIEKARHEILLISAEQDKRAVERLSLEKAFHPFIAGAHNRLVQELSQETGARISIPPPSLPKDEIVITGEKEAVALAVNRIRAIYEDKKRKTTTISVEVKKSQHKYIIGPKGNTLQEILEATGVSVEMPPLDSASETIILRGEPDKLGPALTQVYAKAKSVMVVEVSAPAWLHRFIIGKKGQNIGRITQQLPRVHIEFTDGEERISLEGPTEEVELAQTQIQEIIKDLLVRMDYTEVNIDQRFHRHLIGKNGANINRIKEQYKVSVRIPQDSERSNLVRIEGDPKGVQMARRELIEMVQRMENERTKDLIVEQKFHRTIIGQKGEKIKEVRDKFPEVIITFPDPSQKSDIVQLRGPKNEVEKCAKFLQKIIADLVGATFCLLLPDREHDGGCSCLQIREETNTKIDLPTENSNSETIVITGKKNNCEAARDRILAIQRDLANIKETEVAIPAKLHNSLIGSKGCLVRSIMEDCGGVHIHFPSEGSGSDKVTIRGPAGEVEKAKKQLLQLQVNNFTDSMEVDVRHHRHFVCRRGQVLRELAEEYGGVAVSFPRTGSSSQKVTLKGAKDCVEAAKKRIQEIIEDLESQVNVEVAVSQRHHRAIMGPKGSRIQNITREHEVQIKFPERDDSAAGQDASPQENGDVSPEAEFVPRKCDIITISGRVEKCELARAALLVSTTSAQTSKCLTICTATSSGRRVNIWVPQPERQLDVIKVTGLAANVERAKLGLLERVKELQAEQEDRALRSFKVTVSVDPKFHPKIIGRKGAVISQIRKDHDVSIQFPDKGDDQQDLIVICGYERNVEEARQAIQQLVSELQEMVSQDVHLDPRTHARIIGARGKAIRKLMEEFKVDIRFPQPGSDEPDKVTVTGLPDTVDAAIDHLLNLEEDYLLSVTETETLAAYMKPPSRHGGGGGAGGLDDSSGGPAKGFVVRDAPWNAAGNKAPDMSSAEDFPTFGTGVAPKQTSAWGPKKF</sequence>
<dbReference type="CDD" id="cd22418">
    <property type="entry name" value="KH-I_Vigilin_rpt15"/>
    <property type="match status" value="1"/>
</dbReference>
<dbReference type="CDD" id="cd22410">
    <property type="entry name" value="KH-I_Vigilin_rpt7"/>
    <property type="match status" value="1"/>
</dbReference>
<dbReference type="SUPFAM" id="SSF54791">
    <property type="entry name" value="Eukaryotic type KH-domain (KH-domain type I)"/>
    <property type="match status" value="12"/>
</dbReference>
<dbReference type="STRING" id="32473.ENSXCOP00000002249"/>
<evidence type="ECO:0000256" key="4">
    <source>
        <dbReference type="ARBA" id="ARBA00022884"/>
    </source>
</evidence>
<evidence type="ECO:0000259" key="9">
    <source>
        <dbReference type="SMART" id="SM00322"/>
    </source>
</evidence>
<feature type="domain" description="K Homology" evidence="9">
    <location>
        <begin position="219"/>
        <end position="287"/>
    </location>
</feature>
<dbReference type="CDD" id="cd22407">
    <property type="entry name" value="KH-I_Vigilin_rpt3"/>
    <property type="match status" value="1"/>
</dbReference>
<feature type="domain" description="K Homology" evidence="9">
    <location>
        <begin position="576"/>
        <end position="639"/>
    </location>
</feature>
<dbReference type="GO" id="GO:0003729">
    <property type="term" value="F:mRNA binding"/>
    <property type="evidence" value="ECO:0007669"/>
    <property type="project" value="TreeGrafter"/>
</dbReference>
<evidence type="ECO:0000256" key="8">
    <source>
        <dbReference type="SAM" id="MobiDB-lite"/>
    </source>
</evidence>
<feature type="coiled-coil region" evidence="7">
    <location>
        <begin position="763"/>
        <end position="790"/>
    </location>
</feature>
<dbReference type="FunFam" id="3.30.1370.10:FF:000018">
    <property type="entry name" value="vigilin isoform X1"/>
    <property type="match status" value="2"/>
</dbReference>
<dbReference type="CDD" id="cd22417">
    <property type="entry name" value="KH-I_Vigilin_rpt14"/>
    <property type="match status" value="1"/>
</dbReference>
<organism evidence="10 11">
    <name type="scientific">Xiphophorus couchianus</name>
    <name type="common">Monterrey platyfish</name>
    <dbReference type="NCBI Taxonomy" id="32473"/>
    <lineage>
        <taxon>Eukaryota</taxon>
        <taxon>Metazoa</taxon>
        <taxon>Chordata</taxon>
        <taxon>Craniata</taxon>
        <taxon>Vertebrata</taxon>
        <taxon>Euteleostomi</taxon>
        <taxon>Actinopterygii</taxon>
        <taxon>Neopterygii</taxon>
        <taxon>Teleostei</taxon>
        <taxon>Neoteleostei</taxon>
        <taxon>Acanthomorphata</taxon>
        <taxon>Ovalentaria</taxon>
        <taxon>Atherinomorphae</taxon>
        <taxon>Cyprinodontiformes</taxon>
        <taxon>Poeciliidae</taxon>
        <taxon>Poeciliinae</taxon>
        <taxon>Xiphophorus</taxon>
    </lineage>
</organism>
<dbReference type="Proteomes" id="UP000261380">
    <property type="component" value="Unplaced"/>
</dbReference>
<dbReference type="CDD" id="cd22409">
    <property type="entry name" value="KH-I_Vigilin_rpt5"/>
    <property type="match status" value="1"/>
</dbReference>
<feature type="region of interest" description="Disordered" evidence="8">
    <location>
        <begin position="1104"/>
        <end position="1172"/>
    </location>
</feature>
<keyword evidence="3" id="KW-0677">Repeat</keyword>
<dbReference type="SMART" id="SM00322">
    <property type="entry name" value="KH"/>
    <property type="match status" value="12"/>
</dbReference>
<protein>
    <recommendedName>
        <fullName evidence="5">Vigilin</fullName>
    </recommendedName>
</protein>
<dbReference type="CDD" id="cd22412">
    <property type="entry name" value="KH-I_Vigilin_rpt9"/>
    <property type="match status" value="1"/>
</dbReference>
<dbReference type="GO" id="GO:0005737">
    <property type="term" value="C:cytoplasm"/>
    <property type="evidence" value="ECO:0007669"/>
    <property type="project" value="UniProtKB-SubCell"/>
</dbReference>
<feature type="domain" description="K Homology" evidence="9">
    <location>
        <begin position="713"/>
        <end position="782"/>
    </location>
</feature>
<dbReference type="PROSITE" id="PS50084">
    <property type="entry name" value="KH_TYPE_1"/>
    <property type="match status" value="12"/>
</dbReference>
<feature type="domain" description="K Homology" evidence="9">
    <location>
        <begin position="643"/>
        <end position="712"/>
    </location>
</feature>
<dbReference type="InterPro" id="IPR057778">
    <property type="entry name" value="KH_Vigilin_N"/>
</dbReference>
<dbReference type="FunFam" id="3.30.1370.10:FF:000061">
    <property type="entry name" value="High density lipoprotein binding protein"/>
    <property type="match status" value="1"/>
</dbReference>
<comment type="subcellular location">
    <subcellularLocation>
        <location evidence="1">Cytoplasm</location>
    </subcellularLocation>
</comment>
<dbReference type="InterPro" id="IPR004088">
    <property type="entry name" value="KH_dom_type_1"/>
</dbReference>
<evidence type="ECO:0000313" key="10">
    <source>
        <dbReference type="Ensembl" id="ENSXCOP00000002249.1"/>
    </source>
</evidence>
<keyword evidence="11" id="KW-1185">Reference proteome</keyword>
<feature type="domain" description="K Homology" evidence="9">
    <location>
        <begin position="361"/>
        <end position="427"/>
    </location>
</feature>
<evidence type="ECO:0000256" key="1">
    <source>
        <dbReference type="ARBA" id="ARBA00004496"/>
    </source>
</evidence>
<feature type="domain" description="K Homology" evidence="9">
    <location>
        <begin position="1018"/>
        <end position="1087"/>
    </location>
</feature>
<dbReference type="PANTHER" id="PTHR10627:SF67">
    <property type="entry name" value="HIGH DENSITY LIPOPROTEIN-BINDING PROTEIN B"/>
    <property type="match status" value="1"/>
</dbReference>
<dbReference type="CDD" id="cd22414">
    <property type="entry name" value="KH-I_Vigilin_rpt11"/>
    <property type="match status" value="1"/>
</dbReference>
<dbReference type="FunFam" id="3.30.1370.10:FF:000039">
    <property type="entry name" value="vigilin isoform X1"/>
    <property type="match status" value="1"/>
</dbReference>
<dbReference type="Ensembl" id="ENSXCOT00000002281.1">
    <property type="protein sequence ID" value="ENSXCOP00000002249.1"/>
    <property type="gene ID" value="ENSXCOG00000001797.1"/>
</dbReference>
<dbReference type="CDD" id="cd22405">
    <property type="entry name" value="KH-I_Vigilin_rpt1"/>
    <property type="match status" value="1"/>
</dbReference>
<dbReference type="CDD" id="cd22415">
    <property type="entry name" value="KH-I_Vigilin_rpt12"/>
    <property type="match status" value="1"/>
</dbReference>
<name>A0A3B5L391_9TELE</name>
<feature type="domain" description="K Homology" evidence="9">
    <location>
        <begin position="945"/>
        <end position="1014"/>
    </location>
</feature>
<evidence type="ECO:0000256" key="5">
    <source>
        <dbReference type="ARBA" id="ARBA00039270"/>
    </source>
</evidence>
<dbReference type="Gene3D" id="3.30.1370.10">
    <property type="entry name" value="K Homology domain, type 1"/>
    <property type="match status" value="13"/>
</dbReference>
<dbReference type="InterPro" id="IPR036612">
    <property type="entry name" value="KH_dom_type_1_sf"/>
</dbReference>
<feature type="domain" description="K Homology" evidence="9">
    <location>
        <begin position="504"/>
        <end position="573"/>
    </location>
</feature>
<feature type="domain" description="K Homology" evidence="9">
    <location>
        <begin position="786"/>
        <end position="878"/>
    </location>
</feature>
<dbReference type="AlphaFoldDB" id="A0A3B5L391"/>
<dbReference type="CDD" id="cd02394">
    <property type="entry name" value="KH-I_Vigilin_rpt6"/>
    <property type="match status" value="1"/>
</dbReference>
<dbReference type="GeneTree" id="ENSGT00940000165211"/>
<evidence type="ECO:0000256" key="6">
    <source>
        <dbReference type="PROSITE-ProRule" id="PRU00117"/>
    </source>
</evidence>
<keyword evidence="2" id="KW-0963">Cytoplasm</keyword>
<reference evidence="10" key="1">
    <citation type="submission" date="2025-08" db="UniProtKB">
        <authorList>
            <consortium name="Ensembl"/>
        </authorList>
    </citation>
    <scope>IDENTIFICATION</scope>
</reference>
<evidence type="ECO:0000256" key="3">
    <source>
        <dbReference type="ARBA" id="ARBA00022737"/>
    </source>
</evidence>
<evidence type="ECO:0000313" key="11">
    <source>
        <dbReference type="Proteomes" id="UP000261380"/>
    </source>
</evidence>
<feature type="domain" description="K Homology" evidence="9">
    <location>
        <begin position="432"/>
        <end position="500"/>
    </location>
</feature>
<feature type="domain" description="K Homology" evidence="9">
    <location>
        <begin position="147"/>
        <end position="215"/>
    </location>
</feature>
<proteinExistence type="predicted"/>
<accession>A0A3B5L391</accession>
<feature type="domain" description="K Homology" evidence="9">
    <location>
        <begin position="292"/>
        <end position="360"/>
    </location>
</feature>
<evidence type="ECO:0000256" key="2">
    <source>
        <dbReference type="ARBA" id="ARBA00022490"/>
    </source>
</evidence>
<dbReference type="PANTHER" id="PTHR10627">
    <property type="entry name" value="SCP160"/>
    <property type="match status" value="1"/>
</dbReference>
<reference evidence="10" key="2">
    <citation type="submission" date="2025-09" db="UniProtKB">
        <authorList>
            <consortium name="Ensembl"/>
        </authorList>
    </citation>
    <scope>IDENTIFICATION</scope>
</reference>
<dbReference type="Pfam" id="PF00013">
    <property type="entry name" value="KH_1"/>
    <property type="match status" value="11"/>
</dbReference>
<feature type="region of interest" description="Disordered" evidence="8">
    <location>
        <begin position="824"/>
        <end position="845"/>
    </location>
</feature>
<dbReference type="Pfam" id="PF24668">
    <property type="entry name" value="KH_Vigilin"/>
    <property type="match status" value="2"/>
</dbReference>
<dbReference type="CDD" id="cd22406">
    <property type="entry name" value="KH-I_Vigilin_rpt2"/>
    <property type="match status" value="1"/>
</dbReference>
<dbReference type="CDD" id="cd22408">
    <property type="entry name" value="KH-I_Vigilin_rpt4"/>
    <property type="match status" value="1"/>
</dbReference>
<keyword evidence="7" id="KW-0175">Coiled coil</keyword>
<dbReference type="InterPro" id="IPR004087">
    <property type="entry name" value="KH_dom"/>
</dbReference>
<dbReference type="FunFam" id="3.30.1370.10:FF:000033">
    <property type="entry name" value="vigilin isoform X1"/>
    <property type="match status" value="1"/>
</dbReference>